<dbReference type="Proteomes" id="UP000295198">
    <property type="component" value="Unassembled WGS sequence"/>
</dbReference>
<dbReference type="InterPro" id="IPR029030">
    <property type="entry name" value="Caspase-like_dom_sf"/>
</dbReference>
<comment type="caution">
    <text evidence="2">The sequence shown here is derived from an EMBL/GenBank/DDBJ whole genome shotgun (WGS) entry which is preliminary data.</text>
</comment>
<evidence type="ECO:0000259" key="1">
    <source>
        <dbReference type="Pfam" id="PF00656"/>
    </source>
</evidence>
<dbReference type="EMBL" id="SDKM01000095">
    <property type="protein sequence ID" value="RYP80653.1"/>
    <property type="molecule type" value="Genomic_DNA"/>
</dbReference>
<accession>A0A4Q4YZH8</accession>
<sequence>MWCGRWIAAEAKRTIGIYRRTANYLDPGLRALRGAAADADALREVLADPAVGGFDVTTVLDRPAHEVAEELEGFFADRMPGDLLLVHLSGHGIKNQTGELHFAMTSTKLDRLAASSVTADFLNRQMGASRARSIILCLDCCYAGAFDRGMVPPTASWTAAMPGHRVRRPGRPVLRPRPSGHHCVRRVGVRVRRW</sequence>
<dbReference type="Gene3D" id="3.40.50.1460">
    <property type="match status" value="1"/>
</dbReference>
<name>A0A4Q4YZH8_9ACTN</name>
<gene>
    <name evidence="2" type="ORF">EKO23_24495</name>
</gene>
<dbReference type="SUPFAM" id="SSF52129">
    <property type="entry name" value="Caspase-like"/>
    <property type="match status" value="1"/>
</dbReference>
<evidence type="ECO:0000313" key="3">
    <source>
        <dbReference type="Proteomes" id="UP000295198"/>
    </source>
</evidence>
<reference evidence="2 3" key="1">
    <citation type="submission" date="2019-01" db="EMBL/GenBank/DDBJ databases">
        <title>Nocardioides guangzhouensis sp. nov., an actinobacterium isolated from soil.</title>
        <authorList>
            <person name="Fu Y."/>
            <person name="Cai Y."/>
            <person name="Lin Z."/>
            <person name="Chen P."/>
        </authorList>
    </citation>
    <scope>NUCLEOTIDE SEQUENCE [LARGE SCALE GENOMIC DNA]</scope>
    <source>
        <strain evidence="2 3">130</strain>
    </source>
</reference>
<feature type="domain" description="Peptidase C14 caspase" evidence="1">
    <location>
        <begin position="28"/>
        <end position="151"/>
    </location>
</feature>
<evidence type="ECO:0000313" key="2">
    <source>
        <dbReference type="EMBL" id="RYP80653.1"/>
    </source>
</evidence>
<proteinExistence type="predicted"/>
<dbReference type="GO" id="GO:0006508">
    <property type="term" value="P:proteolysis"/>
    <property type="evidence" value="ECO:0007669"/>
    <property type="project" value="InterPro"/>
</dbReference>
<dbReference type="InterPro" id="IPR011600">
    <property type="entry name" value="Pept_C14_caspase"/>
</dbReference>
<keyword evidence="3" id="KW-1185">Reference proteome</keyword>
<dbReference type="OrthoDB" id="491589at2"/>
<dbReference type="AlphaFoldDB" id="A0A4Q4YZH8"/>
<dbReference type="Pfam" id="PF00656">
    <property type="entry name" value="Peptidase_C14"/>
    <property type="match status" value="1"/>
</dbReference>
<protein>
    <submittedName>
        <fullName evidence="2">Caspase family protein</fullName>
    </submittedName>
</protein>
<dbReference type="GO" id="GO:0004197">
    <property type="term" value="F:cysteine-type endopeptidase activity"/>
    <property type="evidence" value="ECO:0007669"/>
    <property type="project" value="InterPro"/>
</dbReference>
<organism evidence="2 3">
    <name type="scientific">Nocardioides guangzhouensis</name>
    <dbReference type="NCBI Taxonomy" id="2497878"/>
    <lineage>
        <taxon>Bacteria</taxon>
        <taxon>Bacillati</taxon>
        <taxon>Actinomycetota</taxon>
        <taxon>Actinomycetes</taxon>
        <taxon>Propionibacteriales</taxon>
        <taxon>Nocardioidaceae</taxon>
        <taxon>Nocardioides</taxon>
    </lineage>
</organism>